<keyword evidence="3" id="KW-1185">Reference proteome</keyword>
<evidence type="ECO:0000256" key="1">
    <source>
        <dbReference type="SAM" id="MobiDB-lite"/>
    </source>
</evidence>
<dbReference type="EMBL" id="JACASF010000002">
    <property type="protein sequence ID" value="KAF6491917.1"/>
    <property type="molecule type" value="Genomic_DNA"/>
</dbReference>
<reference evidence="2 3" key="1">
    <citation type="journal article" date="2020" name="Nature">
        <title>Six reference-quality genomes reveal evolution of bat adaptations.</title>
        <authorList>
            <person name="Jebb D."/>
            <person name="Huang Z."/>
            <person name="Pippel M."/>
            <person name="Hughes G.M."/>
            <person name="Lavrichenko K."/>
            <person name="Devanna P."/>
            <person name="Winkler S."/>
            <person name="Jermiin L.S."/>
            <person name="Skirmuntt E.C."/>
            <person name="Katzourakis A."/>
            <person name="Burkitt-Gray L."/>
            <person name="Ray D.A."/>
            <person name="Sullivan K.A.M."/>
            <person name="Roscito J.G."/>
            <person name="Kirilenko B.M."/>
            <person name="Davalos L.M."/>
            <person name="Corthals A.P."/>
            <person name="Power M.L."/>
            <person name="Jones G."/>
            <person name="Ransome R.D."/>
            <person name="Dechmann D.K.N."/>
            <person name="Locatelli A.G."/>
            <person name="Puechmaille S.J."/>
            <person name="Fedrigo O."/>
            <person name="Jarvis E.D."/>
            <person name="Hiller M."/>
            <person name="Vernes S.C."/>
            <person name="Myers E.W."/>
            <person name="Teeling E.C."/>
        </authorList>
    </citation>
    <scope>NUCLEOTIDE SEQUENCE [LARGE SCALE GENOMIC DNA]</scope>
    <source>
        <strain evidence="2">MMolMol1</strain>
        <tissue evidence="2">Muscle</tissue>
    </source>
</reference>
<feature type="region of interest" description="Disordered" evidence="1">
    <location>
        <begin position="104"/>
        <end position="124"/>
    </location>
</feature>
<dbReference type="Proteomes" id="UP000550707">
    <property type="component" value="Unassembled WGS sequence"/>
</dbReference>
<feature type="region of interest" description="Disordered" evidence="1">
    <location>
        <begin position="1"/>
        <end position="89"/>
    </location>
</feature>
<organism evidence="2 3">
    <name type="scientific">Molossus molossus</name>
    <name type="common">Pallas' mastiff bat</name>
    <name type="synonym">Vespertilio molossus</name>
    <dbReference type="NCBI Taxonomy" id="27622"/>
    <lineage>
        <taxon>Eukaryota</taxon>
        <taxon>Metazoa</taxon>
        <taxon>Chordata</taxon>
        <taxon>Craniata</taxon>
        <taxon>Vertebrata</taxon>
        <taxon>Euteleostomi</taxon>
        <taxon>Mammalia</taxon>
        <taxon>Eutheria</taxon>
        <taxon>Laurasiatheria</taxon>
        <taxon>Chiroptera</taxon>
        <taxon>Yangochiroptera</taxon>
        <taxon>Molossidae</taxon>
        <taxon>Molossus</taxon>
    </lineage>
</organism>
<protein>
    <submittedName>
        <fullName evidence="2">CPX chromosome region candidate 1</fullName>
    </submittedName>
</protein>
<accession>A0A7J8J4X6</accession>
<dbReference type="AlphaFoldDB" id="A0A7J8J4X6"/>
<dbReference type="InParanoid" id="A0A7J8J4X6"/>
<feature type="compositionally biased region" description="Polar residues" evidence="1">
    <location>
        <begin position="16"/>
        <end position="49"/>
    </location>
</feature>
<evidence type="ECO:0000313" key="3">
    <source>
        <dbReference type="Proteomes" id="UP000550707"/>
    </source>
</evidence>
<proteinExistence type="predicted"/>
<comment type="caution">
    <text evidence="2">The sequence shown here is derived from an EMBL/GenBank/DDBJ whole genome shotgun (WGS) entry which is preliminary data.</text>
</comment>
<feature type="compositionally biased region" description="Basic and acidic residues" evidence="1">
    <location>
        <begin position="73"/>
        <end position="89"/>
    </location>
</feature>
<gene>
    <name evidence="2" type="ORF">HJG59_003306</name>
</gene>
<name>A0A7J8J4X6_MOLMO</name>
<evidence type="ECO:0000313" key="2">
    <source>
        <dbReference type="EMBL" id="KAF6491917.1"/>
    </source>
</evidence>
<sequence length="320" mass="37334">MSSPTKEESDPADNALKNSKNEAPNDSSTATEPSFAESSMISEVESNPMNRELDMPTSQEHAILQPAEEQELEVEKKPRNPQEDIKEEESLLHQVPIPEKLTSHMSGLRRPTHPNAPLANTNRTHPLTNRARFHTEKNQRKTSDICYINVNYKIPFQFSISWRIPFINRYERRRMILQQLCERHLPQNTTCVKQKYVAHVIRPNVLNQRVRRIIFGRHSRAHHYYPPSKRMALKMMSKSNDTKKNEELQIFVRPALDAPRTQSEDKLTRRALDDPLRSHHYMRAVIITTDDGWKYLCPICGSIFNTLLEFRQHSCNFSKN</sequence>